<dbReference type="EMBL" id="MUYU01000007">
    <property type="protein sequence ID" value="OOS25142.1"/>
    <property type="molecule type" value="Genomic_DNA"/>
</dbReference>
<evidence type="ECO:0000256" key="4">
    <source>
        <dbReference type="ARBA" id="ARBA00022695"/>
    </source>
</evidence>
<evidence type="ECO:0000313" key="18">
    <source>
        <dbReference type="Proteomes" id="UP000189800"/>
    </source>
</evidence>
<dbReference type="HAMAP" id="MF_00974">
    <property type="entry name" value="DNA_primase_DnaG"/>
    <property type="match status" value="1"/>
</dbReference>
<comment type="function">
    <text evidence="12 13">RNA polymerase that catalyzes the synthesis of short RNA molecules used as primers for DNA polymerase during DNA replication.</text>
</comment>
<name>A0A1T0CS28_9GAMM</name>
<evidence type="ECO:0000256" key="2">
    <source>
        <dbReference type="ARBA" id="ARBA00022515"/>
    </source>
</evidence>
<reference evidence="17 18" key="1">
    <citation type="submission" date="2017-02" db="EMBL/GenBank/DDBJ databases">
        <title>Draft genome sequence of Moraxella pluranimalium CCUG 54913T type strain.</title>
        <authorList>
            <person name="Salva-Serra F."/>
            <person name="Engstrom-Jakobsson H."/>
            <person name="Thorell K."/>
            <person name="Jaen-Luchoro D."/>
            <person name="Gonzales-Siles L."/>
            <person name="Karlsson R."/>
            <person name="Yazdan S."/>
            <person name="Boulund F."/>
            <person name="Johnning A."/>
            <person name="Engstrand L."/>
            <person name="Kristiansson E."/>
            <person name="Moore E."/>
        </authorList>
    </citation>
    <scope>NUCLEOTIDE SEQUENCE [LARGE SCALE GENOMIC DNA]</scope>
    <source>
        <strain evidence="17 18">CCUG 54913</strain>
    </source>
</reference>
<keyword evidence="18" id="KW-1185">Reference proteome</keyword>
<dbReference type="GO" id="GO:0008270">
    <property type="term" value="F:zinc ion binding"/>
    <property type="evidence" value="ECO:0007669"/>
    <property type="project" value="UniProtKB-UniRule"/>
</dbReference>
<dbReference type="SMART" id="SM00493">
    <property type="entry name" value="TOPRIM"/>
    <property type="match status" value="1"/>
</dbReference>
<keyword evidence="2 12" id="KW-0639">Primosome</keyword>
<dbReference type="InterPro" id="IPR036977">
    <property type="entry name" value="DNA_primase_Znf_CHC2"/>
</dbReference>
<keyword evidence="5 12" id="KW-0235">DNA replication</keyword>
<dbReference type="FunFam" id="3.40.1360.10:FF:000002">
    <property type="entry name" value="DNA primase"/>
    <property type="match status" value="1"/>
</dbReference>
<keyword evidence="6 12" id="KW-0479">Metal-binding</keyword>
<dbReference type="OrthoDB" id="9803773at2"/>
<dbReference type="EC" id="2.7.7.101" evidence="12"/>
<evidence type="ECO:0000256" key="7">
    <source>
        <dbReference type="ARBA" id="ARBA00022771"/>
    </source>
</evidence>
<dbReference type="FunFam" id="3.90.580.10:FF:000001">
    <property type="entry name" value="DNA primase"/>
    <property type="match status" value="1"/>
</dbReference>
<evidence type="ECO:0000313" key="17">
    <source>
        <dbReference type="EMBL" id="OOS25142.1"/>
    </source>
</evidence>
<comment type="catalytic activity">
    <reaction evidence="12">
        <text>ssDNA + n NTP = ssDNA/pppN(pN)n-1 hybrid + (n-1) diphosphate.</text>
        <dbReference type="EC" id="2.7.7.101"/>
    </reaction>
</comment>
<dbReference type="Gene3D" id="3.40.1360.10">
    <property type="match status" value="1"/>
</dbReference>
<dbReference type="PROSITE" id="PS50880">
    <property type="entry name" value="TOPRIM"/>
    <property type="match status" value="1"/>
</dbReference>
<dbReference type="GO" id="GO:0003677">
    <property type="term" value="F:DNA binding"/>
    <property type="evidence" value="ECO:0007669"/>
    <property type="project" value="UniProtKB-KW"/>
</dbReference>
<dbReference type="PANTHER" id="PTHR30313">
    <property type="entry name" value="DNA PRIMASE"/>
    <property type="match status" value="1"/>
</dbReference>
<evidence type="ECO:0000256" key="9">
    <source>
        <dbReference type="ARBA" id="ARBA00022842"/>
    </source>
</evidence>
<dbReference type="InterPro" id="IPR037068">
    <property type="entry name" value="DNA_primase_core_N_sf"/>
</dbReference>
<dbReference type="STRING" id="470453.B0680_03330"/>
<dbReference type="Proteomes" id="UP000189800">
    <property type="component" value="Unassembled WGS sequence"/>
</dbReference>
<dbReference type="InterPro" id="IPR034151">
    <property type="entry name" value="TOPRIM_DnaG_bac"/>
</dbReference>
<dbReference type="GO" id="GO:0003899">
    <property type="term" value="F:DNA-directed RNA polymerase activity"/>
    <property type="evidence" value="ECO:0007669"/>
    <property type="project" value="UniProtKB-UniRule"/>
</dbReference>
<dbReference type="PANTHER" id="PTHR30313:SF2">
    <property type="entry name" value="DNA PRIMASE"/>
    <property type="match status" value="1"/>
</dbReference>
<feature type="zinc finger region" description="CHC2-type" evidence="12 14">
    <location>
        <begin position="38"/>
        <end position="62"/>
    </location>
</feature>
<gene>
    <name evidence="12" type="primary">dnaG</name>
    <name evidence="17" type="ORF">B0680_03330</name>
</gene>
<dbReference type="SUPFAM" id="SSF57783">
    <property type="entry name" value="Zinc beta-ribbon"/>
    <property type="match status" value="1"/>
</dbReference>
<dbReference type="InterPro" id="IPR050219">
    <property type="entry name" value="DnaG_primase"/>
</dbReference>
<feature type="domain" description="Toprim" evidence="16">
    <location>
        <begin position="305"/>
        <end position="387"/>
    </location>
</feature>
<feature type="region of interest" description="Disordered" evidence="15">
    <location>
        <begin position="108"/>
        <end position="136"/>
    </location>
</feature>
<evidence type="ECO:0000256" key="5">
    <source>
        <dbReference type="ARBA" id="ARBA00022705"/>
    </source>
</evidence>
<dbReference type="GO" id="GO:1990077">
    <property type="term" value="C:primosome complex"/>
    <property type="evidence" value="ECO:0007669"/>
    <property type="project" value="UniProtKB-KW"/>
</dbReference>
<dbReference type="Pfam" id="PF13155">
    <property type="entry name" value="Toprim_2"/>
    <property type="match status" value="1"/>
</dbReference>
<dbReference type="Pfam" id="PF01807">
    <property type="entry name" value="Zn_ribbon_DnaG"/>
    <property type="match status" value="1"/>
</dbReference>
<comment type="cofactor">
    <cofactor evidence="12 13 14">
        <name>Zn(2+)</name>
        <dbReference type="ChEBI" id="CHEBI:29105"/>
    </cofactor>
    <text evidence="12 13 14">Binds 1 zinc ion per monomer.</text>
</comment>
<dbReference type="InterPro" id="IPR006171">
    <property type="entry name" value="TOPRIM_dom"/>
</dbReference>
<protein>
    <recommendedName>
        <fullName evidence="12 13">DNA primase</fullName>
        <ecNumber evidence="12">2.7.7.101</ecNumber>
    </recommendedName>
</protein>
<keyword evidence="10 12" id="KW-0238">DNA-binding</keyword>
<evidence type="ECO:0000256" key="12">
    <source>
        <dbReference type="HAMAP-Rule" id="MF_00974"/>
    </source>
</evidence>
<comment type="similarity">
    <text evidence="12 13">Belongs to the DnaG primase family.</text>
</comment>
<comment type="domain">
    <text evidence="12">Contains an N-terminal zinc-binding domain, a central core domain that contains the primase activity, and a C-terminal DnaB-binding domain.</text>
</comment>
<evidence type="ECO:0000256" key="3">
    <source>
        <dbReference type="ARBA" id="ARBA00022679"/>
    </source>
</evidence>
<comment type="subunit">
    <text evidence="12">Monomer. Interacts with DnaB.</text>
</comment>
<proteinExistence type="inferred from homology"/>
<evidence type="ECO:0000256" key="14">
    <source>
        <dbReference type="PIRSR" id="PIRSR002811-1"/>
    </source>
</evidence>
<evidence type="ECO:0000256" key="8">
    <source>
        <dbReference type="ARBA" id="ARBA00022833"/>
    </source>
</evidence>
<evidence type="ECO:0000256" key="10">
    <source>
        <dbReference type="ARBA" id="ARBA00023125"/>
    </source>
</evidence>
<evidence type="ECO:0000259" key="16">
    <source>
        <dbReference type="PROSITE" id="PS50880"/>
    </source>
</evidence>
<keyword evidence="9" id="KW-0460">Magnesium</keyword>
<sequence length="672" mass="76297">MRIPDSIIEQLNSQADLVGMIRKHTVLKPAGREFKGCCPFHGEKTPSFYVNPETNLYYCFGCHAKGNPITFLKEFERLSFIEAVKTLSEQTGIELPKDDEFAKKVKYNKTKKTPKNQQQPSAQPVPPPMPQAPSVQTAPVMDDAISPQDSTPQVYPTPPMAQPNPQGDLYQLLENICHFYQFTLQNTPVARQYFLDRGVSESSIQTFRLGYAPDGWQHLEEVFGEDIEGLKILGLVRQSQNGRDYDLLRNRVIFPIRDKQGRVVGFAGRTIGDDSPKYINSSESPVFQKQHILYGLYESRQQKASDYMMVEGYMDVIALYQAGIYGAVAPMGTAANENQIATLLRYNNTLTLCFDGDNAGQRAAWRTMEIAAPALEDGKTLKFLTLPDQHDPDTFIAEQGADAMREQILNAWSLSDYIYQILAARFDLEKSEQKAAAMAELRKFTDLFPKGSSYKWLLNSDIYQRIKSIGDTRFGRRARMDTINYQAGKTLDTATELALFIMQSPTILDQDPLADIISQSQMADAHRPYSEHLERQSLKVPDLPTWQSLDSTVLTEVITAIKALPNEYRQPNNDVPNHSMYFILSTLSEDARQQISAHWDDFVQIRRTYPMDDITPLVYELICTALKKVLSEQQKNAKVLALSMIYKQRLQLLTQWDNQNNKAKLADLFNKS</sequence>
<dbReference type="CDD" id="cd03364">
    <property type="entry name" value="TOPRIM_DnaG_primases"/>
    <property type="match status" value="1"/>
</dbReference>
<dbReference type="Gene3D" id="3.90.580.10">
    <property type="entry name" value="Zinc finger, CHC2-type domain"/>
    <property type="match status" value="1"/>
</dbReference>
<dbReference type="AlphaFoldDB" id="A0A1T0CS28"/>
<keyword evidence="11 12" id="KW-0804">Transcription</keyword>
<evidence type="ECO:0000256" key="6">
    <source>
        <dbReference type="ARBA" id="ARBA00022723"/>
    </source>
</evidence>
<dbReference type="PIRSF" id="PIRSF002811">
    <property type="entry name" value="DnaG"/>
    <property type="match status" value="1"/>
</dbReference>
<evidence type="ECO:0000256" key="15">
    <source>
        <dbReference type="SAM" id="MobiDB-lite"/>
    </source>
</evidence>
<keyword evidence="4 12" id="KW-0548">Nucleotidyltransferase</keyword>
<accession>A0A1T0CS28</accession>
<dbReference type="SMART" id="SM00400">
    <property type="entry name" value="ZnF_CHCC"/>
    <property type="match status" value="1"/>
</dbReference>
<keyword evidence="3 12" id="KW-0808">Transferase</keyword>
<dbReference type="InterPro" id="IPR002694">
    <property type="entry name" value="Znf_CHC2"/>
</dbReference>
<evidence type="ECO:0000256" key="13">
    <source>
        <dbReference type="PIRNR" id="PIRNR002811"/>
    </source>
</evidence>
<organism evidence="17 18">
    <name type="scientific">Moraxella pluranimalium</name>
    <dbReference type="NCBI Taxonomy" id="470453"/>
    <lineage>
        <taxon>Bacteria</taxon>
        <taxon>Pseudomonadati</taxon>
        <taxon>Pseudomonadota</taxon>
        <taxon>Gammaproteobacteria</taxon>
        <taxon>Moraxellales</taxon>
        <taxon>Moraxellaceae</taxon>
        <taxon>Moraxella</taxon>
    </lineage>
</organism>
<dbReference type="SUPFAM" id="SSF56731">
    <property type="entry name" value="DNA primase core"/>
    <property type="match status" value="1"/>
</dbReference>
<comment type="caution">
    <text evidence="17">The sequence shown here is derived from an EMBL/GenBank/DDBJ whole genome shotgun (WGS) entry which is preliminary data.</text>
</comment>
<dbReference type="GO" id="GO:0005737">
    <property type="term" value="C:cytoplasm"/>
    <property type="evidence" value="ECO:0007669"/>
    <property type="project" value="TreeGrafter"/>
</dbReference>
<keyword evidence="8 12" id="KW-0862">Zinc</keyword>
<dbReference type="GO" id="GO:0000428">
    <property type="term" value="C:DNA-directed RNA polymerase complex"/>
    <property type="evidence" value="ECO:0007669"/>
    <property type="project" value="UniProtKB-KW"/>
</dbReference>
<dbReference type="GO" id="GO:0006269">
    <property type="term" value="P:DNA replication, synthesis of primer"/>
    <property type="evidence" value="ECO:0007669"/>
    <property type="project" value="UniProtKB-UniRule"/>
</dbReference>
<dbReference type="InterPro" id="IPR013264">
    <property type="entry name" value="DNAG_N"/>
</dbReference>
<dbReference type="Gene3D" id="3.90.980.10">
    <property type="entry name" value="DNA primase, catalytic core, N-terminal domain"/>
    <property type="match status" value="1"/>
</dbReference>
<dbReference type="InterPro" id="IPR030846">
    <property type="entry name" value="DnaG_bac"/>
</dbReference>
<keyword evidence="1 12" id="KW-0240">DNA-directed RNA polymerase</keyword>
<evidence type="ECO:0000256" key="1">
    <source>
        <dbReference type="ARBA" id="ARBA00022478"/>
    </source>
</evidence>
<dbReference type="Pfam" id="PF08275">
    <property type="entry name" value="DNAG_N"/>
    <property type="match status" value="1"/>
</dbReference>
<keyword evidence="7 12" id="KW-0863">Zinc-finger</keyword>
<evidence type="ECO:0000256" key="11">
    <source>
        <dbReference type="ARBA" id="ARBA00023163"/>
    </source>
</evidence>
<dbReference type="RefSeq" id="WP_078253629.1">
    <property type="nucleotide sequence ID" value="NZ_MUYU01000007.1"/>
</dbReference>